<organism evidence="22 23">
    <name type="scientific">Stygiolobus azoricus</name>
    <dbReference type="NCBI Taxonomy" id="41675"/>
    <lineage>
        <taxon>Archaea</taxon>
        <taxon>Thermoproteota</taxon>
        <taxon>Thermoprotei</taxon>
        <taxon>Sulfolobales</taxon>
        <taxon>Sulfolobaceae</taxon>
        <taxon>Stygiolobus</taxon>
    </lineage>
</organism>
<dbReference type="PROSITE" id="PS51383">
    <property type="entry name" value="YJEF_C_3"/>
    <property type="match status" value="1"/>
</dbReference>
<dbReference type="OrthoDB" id="15148at2157"/>
<dbReference type="GeneID" id="42799291"/>
<comment type="cofactor">
    <cofactor evidence="17">
        <name>Mg(2+)</name>
        <dbReference type="ChEBI" id="CHEBI:18420"/>
    </cofactor>
</comment>
<dbReference type="HAMAP" id="MF_01966">
    <property type="entry name" value="NADHX_epimerase"/>
    <property type="match status" value="1"/>
</dbReference>
<comment type="similarity">
    <text evidence="17">Belongs to the NnrD/CARKD family.</text>
</comment>
<dbReference type="HAMAP" id="MF_01965">
    <property type="entry name" value="NADHX_dehydratase"/>
    <property type="match status" value="1"/>
</dbReference>
<evidence type="ECO:0000259" key="20">
    <source>
        <dbReference type="PROSITE" id="PS51383"/>
    </source>
</evidence>
<feature type="binding site" evidence="17">
    <location>
        <position position="428"/>
    </location>
    <ligand>
        <name>(6S)-NADPHX</name>
        <dbReference type="ChEBI" id="CHEBI:64076"/>
    </ligand>
</feature>
<evidence type="ECO:0000256" key="4">
    <source>
        <dbReference type="ARBA" id="ARBA00009524"/>
    </source>
</evidence>
<reference evidence="22 23" key="1">
    <citation type="submission" date="2019-10" db="EMBL/GenBank/DDBJ databases">
        <title>Genome Sequences from Six Type Strain Members of the Archaeal Family Sulfolobaceae: Acidianus ambivalens, Acidianus infernus, Metallosphaera prunae, Stygiolobus azoricus, Sulfolobus metallicus, and Sulfurisphaera ohwakuensis.</title>
        <authorList>
            <person name="Counts J.A."/>
            <person name="Kelly R.M."/>
        </authorList>
    </citation>
    <scope>NUCLEOTIDE SEQUENCE [LARGE SCALE GENOMIC DNA]</scope>
    <source>
        <strain evidence="22 23">FC6</strain>
    </source>
</reference>
<dbReference type="Proteomes" id="UP000423396">
    <property type="component" value="Chromosome"/>
</dbReference>
<dbReference type="Pfam" id="PF01256">
    <property type="entry name" value="Carb_kinase"/>
    <property type="match status" value="1"/>
</dbReference>
<dbReference type="InterPro" id="IPR029056">
    <property type="entry name" value="Ribokinase-like"/>
</dbReference>
<dbReference type="CDD" id="cd01171">
    <property type="entry name" value="YXKO-related"/>
    <property type="match status" value="1"/>
</dbReference>
<comment type="similarity">
    <text evidence="3 19">In the N-terminal section; belongs to the NnrE/AIBP family.</text>
</comment>
<evidence type="ECO:0000256" key="5">
    <source>
        <dbReference type="ARBA" id="ARBA00022723"/>
    </source>
</evidence>
<keyword evidence="6 17" id="KW-0547">Nucleotide-binding</keyword>
<dbReference type="PANTHER" id="PTHR12592:SF0">
    <property type="entry name" value="ATP-DEPENDENT (S)-NAD(P)H-HYDRATE DEHYDRATASE"/>
    <property type="match status" value="1"/>
</dbReference>
<dbReference type="Gene3D" id="3.40.50.10260">
    <property type="entry name" value="YjeF N-terminal domain"/>
    <property type="match status" value="1"/>
</dbReference>
<dbReference type="InterPro" id="IPR017953">
    <property type="entry name" value="Carbohydrate_kinase_pred_CS"/>
</dbReference>
<keyword evidence="23" id="KW-1185">Reference proteome</keyword>
<feature type="binding site" evidence="17">
    <location>
        <position position="362"/>
    </location>
    <ligand>
        <name>(6S)-NADPHX</name>
        <dbReference type="ChEBI" id="CHEBI:64076"/>
    </ligand>
</feature>
<keyword evidence="7 17" id="KW-0067">ATP-binding</keyword>
<feature type="binding site" evidence="17">
    <location>
        <position position="245"/>
    </location>
    <ligand>
        <name>(6S)-NADPHX</name>
        <dbReference type="ChEBI" id="CHEBI:64076"/>
    </ligand>
</feature>
<feature type="binding site" evidence="17">
    <location>
        <position position="313"/>
    </location>
    <ligand>
        <name>(6S)-NADPHX</name>
        <dbReference type="ChEBI" id="CHEBI:64076"/>
    </ligand>
</feature>
<evidence type="ECO:0000313" key="23">
    <source>
        <dbReference type="Proteomes" id="UP000423396"/>
    </source>
</evidence>
<dbReference type="GO" id="GO:0052855">
    <property type="term" value="F:ADP-dependent NAD(P)H-hydrate dehydratase activity"/>
    <property type="evidence" value="ECO:0007669"/>
    <property type="project" value="UniProtKB-UniRule"/>
</dbReference>
<evidence type="ECO:0000256" key="9">
    <source>
        <dbReference type="ARBA" id="ARBA00022958"/>
    </source>
</evidence>
<dbReference type="Gene3D" id="3.40.1190.20">
    <property type="match status" value="1"/>
</dbReference>
<keyword evidence="9 18" id="KW-0630">Potassium</keyword>
<dbReference type="GO" id="GO:0052856">
    <property type="term" value="F:NAD(P)HX epimerase activity"/>
    <property type="evidence" value="ECO:0007669"/>
    <property type="project" value="UniProtKB-UniRule"/>
</dbReference>
<protein>
    <recommendedName>
        <fullName evidence="19">Bifunctional NAD(P)H-hydrate repair enzyme</fullName>
    </recommendedName>
    <alternativeName>
        <fullName evidence="19">Nicotinamide nucleotide repair protein</fullName>
    </alternativeName>
    <domain>
        <recommendedName>
            <fullName evidence="19">ADP-dependent (S)-NAD(P)H-hydrate dehydratase</fullName>
            <ecNumber evidence="19">4.2.1.136</ecNumber>
        </recommendedName>
        <alternativeName>
            <fullName evidence="19">ADP-dependent NAD(P)HX dehydratase</fullName>
        </alternativeName>
    </domain>
    <domain>
        <recommendedName>
            <fullName evidence="19">NAD(P)H-hydrate epimerase</fullName>
            <ecNumber evidence="19">5.1.99.6</ecNumber>
        </recommendedName>
    </domain>
</protein>
<evidence type="ECO:0000256" key="18">
    <source>
        <dbReference type="HAMAP-Rule" id="MF_01966"/>
    </source>
</evidence>
<evidence type="ECO:0000256" key="17">
    <source>
        <dbReference type="HAMAP-Rule" id="MF_01965"/>
    </source>
</evidence>
<dbReference type="GO" id="GO:0110051">
    <property type="term" value="P:metabolite repair"/>
    <property type="evidence" value="ECO:0007669"/>
    <property type="project" value="TreeGrafter"/>
</dbReference>
<feature type="binding site" evidence="18">
    <location>
        <position position="155"/>
    </location>
    <ligand>
        <name>(6S)-NADPHX</name>
        <dbReference type="ChEBI" id="CHEBI:64076"/>
    </ligand>
</feature>
<dbReference type="EC" id="4.2.1.136" evidence="19"/>
<dbReference type="EC" id="5.1.99.6" evidence="19"/>
<keyword evidence="5 18" id="KW-0479">Metal-binding</keyword>
<evidence type="ECO:0000256" key="16">
    <source>
        <dbReference type="ARBA" id="ARBA00049209"/>
    </source>
</evidence>
<dbReference type="GO" id="GO:0046872">
    <property type="term" value="F:metal ion binding"/>
    <property type="evidence" value="ECO:0007669"/>
    <property type="project" value="UniProtKB-UniRule"/>
</dbReference>
<proteinExistence type="inferred from homology"/>
<dbReference type="SUPFAM" id="SSF64153">
    <property type="entry name" value="YjeF N-terminal domain-like"/>
    <property type="match status" value="1"/>
</dbReference>
<comment type="catalytic activity">
    <reaction evidence="16 17 19">
        <text>(6S)-NADPHX + ADP = AMP + phosphate + NADPH + H(+)</text>
        <dbReference type="Rhea" id="RHEA:32235"/>
        <dbReference type="ChEBI" id="CHEBI:15378"/>
        <dbReference type="ChEBI" id="CHEBI:43474"/>
        <dbReference type="ChEBI" id="CHEBI:57783"/>
        <dbReference type="ChEBI" id="CHEBI:64076"/>
        <dbReference type="ChEBI" id="CHEBI:456215"/>
        <dbReference type="ChEBI" id="CHEBI:456216"/>
        <dbReference type="EC" id="4.2.1.136"/>
    </reaction>
</comment>
<comment type="catalytic activity">
    <reaction evidence="1 18 19">
        <text>(6R)-NADHX = (6S)-NADHX</text>
        <dbReference type="Rhea" id="RHEA:32215"/>
        <dbReference type="ChEBI" id="CHEBI:64074"/>
        <dbReference type="ChEBI" id="CHEBI:64075"/>
        <dbReference type="EC" id="5.1.99.6"/>
    </reaction>
</comment>
<dbReference type="InterPro" id="IPR000631">
    <property type="entry name" value="CARKD"/>
</dbReference>
<dbReference type="PROSITE" id="PS51385">
    <property type="entry name" value="YJEF_N"/>
    <property type="match status" value="1"/>
</dbReference>
<comment type="cofactor">
    <cofactor evidence="18 19">
        <name>K(+)</name>
        <dbReference type="ChEBI" id="CHEBI:29103"/>
    </cofactor>
    <text evidence="18 19">Binds 1 potassium ion per subunit.</text>
</comment>
<evidence type="ECO:0000256" key="6">
    <source>
        <dbReference type="ARBA" id="ARBA00022741"/>
    </source>
</evidence>
<comment type="subunit">
    <text evidence="17">Homotetramer.</text>
</comment>
<keyword evidence="10 17" id="KW-0520">NAD</keyword>
<dbReference type="InterPro" id="IPR030677">
    <property type="entry name" value="Nnr"/>
</dbReference>
<feature type="domain" description="YjeF N-terminal" evidence="21">
    <location>
        <begin position="7"/>
        <end position="207"/>
    </location>
</feature>
<accession>A0A650CRS5</accession>
<dbReference type="EMBL" id="CP045483">
    <property type="protein sequence ID" value="QGR20187.1"/>
    <property type="molecule type" value="Genomic_DNA"/>
</dbReference>
<evidence type="ECO:0000256" key="11">
    <source>
        <dbReference type="ARBA" id="ARBA00023235"/>
    </source>
</evidence>
<comment type="catalytic activity">
    <reaction evidence="2 18 19">
        <text>(6R)-NADPHX = (6S)-NADPHX</text>
        <dbReference type="Rhea" id="RHEA:32227"/>
        <dbReference type="ChEBI" id="CHEBI:64076"/>
        <dbReference type="ChEBI" id="CHEBI:64077"/>
        <dbReference type="EC" id="5.1.99.6"/>
    </reaction>
</comment>
<dbReference type="InterPro" id="IPR036652">
    <property type="entry name" value="YjeF_N_dom_sf"/>
</dbReference>
<comment type="similarity">
    <text evidence="18">Belongs to the NnrE/AIBP family.</text>
</comment>
<dbReference type="PROSITE" id="PS01050">
    <property type="entry name" value="YJEF_C_2"/>
    <property type="match status" value="1"/>
</dbReference>
<evidence type="ECO:0000256" key="15">
    <source>
        <dbReference type="ARBA" id="ARBA00048238"/>
    </source>
</evidence>
<dbReference type="AlphaFoldDB" id="A0A650CRS5"/>
<dbReference type="GO" id="GO:0005524">
    <property type="term" value="F:ATP binding"/>
    <property type="evidence" value="ECO:0007669"/>
    <property type="project" value="UniProtKB-UniRule"/>
</dbReference>
<feature type="binding site" evidence="18">
    <location>
        <position position="158"/>
    </location>
    <ligand>
        <name>K(+)</name>
        <dbReference type="ChEBI" id="CHEBI:29103"/>
    </ligand>
</feature>
<evidence type="ECO:0000256" key="12">
    <source>
        <dbReference type="ARBA" id="ARBA00023239"/>
    </source>
</evidence>
<evidence type="ECO:0000256" key="10">
    <source>
        <dbReference type="ARBA" id="ARBA00023027"/>
    </source>
</evidence>
<keyword evidence="12 17" id="KW-0456">Lyase</keyword>
<keyword evidence="13" id="KW-0511">Multifunctional enzyme</keyword>
<feature type="binding site" evidence="17">
    <location>
        <position position="427"/>
    </location>
    <ligand>
        <name>AMP</name>
        <dbReference type="ChEBI" id="CHEBI:456215"/>
    </ligand>
</feature>
<name>A0A650CRS5_9CREN</name>
<evidence type="ECO:0000256" key="7">
    <source>
        <dbReference type="ARBA" id="ARBA00022840"/>
    </source>
</evidence>
<evidence type="ECO:0000256" key="19">
    <source>
        <dbReference type="PIRNR" id="PIRNR017184"/>
    </source>
</evidence>
<comment type="function">
    <text evidence="14 19">Bifunctional enzyme that catalyzes the epimerization of the S- and R-forms of NAD(P)HX and the dehydration of the S-form of NAD(P)HX at the expense of ADP, which is converted to AMP. This allows the repair of both epimers of NAD(P)HX, a damaged form of NAD(P)H that is a result of enzymatic or heat-dependent hydration.</text>
</comment>
<comment type="function">
    <text evidence="17">Catalyzes the dehydration of the S-form of NAD(P)HX at the expense of ADP, which is converted to AMP. Together with NAD(P)HX epimerase, which catalyzes the epimerization of the S- and R-forms, the enzyme allows the repair of both epimers of NAD(P)HX, a damaged form of NAD(P)H that is a result of enzymatic or heat-dependent hydration.</text>
</comment>
<dbReference type="RefSeq" id="WP_156007636.1">
    <property type="nucleotide sequence ID" value="NZ_CP045483.1"/>
</dbReference>
<dbReference type="PANTHER" id="PTHR12592">
    <property type="entry name" value="ATP-DEPENDENT (S)-NAD(P)H-HYDRATE DEHYDRATASE FAMILY MEMBER"/>
    <property type="match status" value="1"/>
</dbReference>
<comment type="caution">
    <text evidence="17">Lacks conserved residue(s) required for the propagation of feature annotation.</text>
</comment>
<dbReference type="SUPFAM" id="SSF53613">
    <property type="entry name" value="Ribokinase-like"/>
    <property type="match status" value="1"/>
</dbReference>
<dbReference type="InterPro" id="IPR004443">
    <property type="entry name" value="YjeF_N_dom"/>
</dbReference>
<dbReference type="NCBIfam" id="TIGR00197">
    <property type="entry name" value="yjeF_nterm"/>
    <property type="match status" value="1"/>
</dbReference>
<dbReference type="GO" id="GO:0046496">
    <property type="term" value="P:nicotinamide nucleotide metabolic process"/>
    <property type="evidence" value="ECO:0007669"/>
    <property type="project" value="UniProtKB-UniRule"/>
</dbReference>
<dbReference type="Pfam" id="PF03853">
    <property type="entry name" value="YjeF_N"/>
    <property type="match status" value="1"/>
</dbReference>
<evidence type="ECO:0000256" key="3">
    <source>
        <dbReference type="ARBA" id="ARBA00006001"/>
    </source>
</evidence>
<gene>
    <name evidence="17" type="primary">nnrD</name>
    <name evidence="18" type="synonym">nnrE</name>
    <name evidence="22" type="ORF">D1868_09435</name>
</gene>
<keyword evidence="8 17" id="KW-0521">NADP</keyword>
<evidence type="ECO:0000256" key="13">
    <source>
        <dbReference type="ARBA" id="ARBA00023268"/>
    </source>
</evidence>
<comment type="catalytic activity">
    <reaction evidence="15 17 19">
        <text>(6S)-NADHX + ADP = AMP + phosphate + NADH + H(+)</text>
        <dbReference type="Rhea" id="RHEA:32223"/>
        <dbReference type="ChEBI" id="CHEBI:15378"/>
        <dbReference type="ChEBI" id="CHEBI:43474"/>
        <dbReference type="ChEBI" id="CHEBI:57945"/>
        <dbReference type="ChEBI" id="CHEBI:64074"/>
        <dbReference type="ChEBI" id="CHEBI:456215"/>
        <dbReference type="ChEBI" id="CHEBI:456216"/>
        <dbReference type="EC" id="4.2.1.136"/>
    </reaction>
</comment>
<dbReference type="NCBIfam" id="TIGR00196">
    <property type="entry name" value="yjeF_cterm"/>
    <property type="match status" value="1"/>
</dbReference>
<evidence type="ECO:0000259" key="21">
    <source>
        <dbReference type="PROSITE" id="PS51385"/>
    </source>
</evidence>
<comment type="function">
    <text evidence="18">Catalyzes the epimerization of the S- and R-forms of NAD(P)HX, a damaged form of NAD(P)H that is a result of enzymatic or heat-dependent hydration. This is a prerequisite for the S-specific NAD(P)H-hydrate dehydratase to allow the repair of both epimers of NAD(P)HX.</text>
</comment>
<dbReference type="PIRSF" id="PIRSF017184">
    <property type="entry name" value="Nnr"/>
    <property type="match status" value="1"/>
</dbReference>
<evidence type="ECO:0000313" key="22">
    <source>
        <dbReference type="EMBL" id="QGR20187.1"/>
    </source>
</evidence>
<feature type="domain" description="YjeF C-terminal" evidence="20">
    <location>
        <begin position="210"/>
        <end position="486"/>
    </location>
</feature>
<dbReference type="KEGG" id="sazo:D1868_09435"/>
<sequence length="501" mass="54163">MISSKKMRALEINSEALGVPTLLLMENAGRNIRDEIIKRFNPEGLKVKVFVGHGGKGGDGLVAARHLAGDGAEVEVFLFGENKHKDAALNLNAIEEMDYSVKITEVKDISQLSPVQTDVLIDAMLGTGFSGKPREPFATAIKVFNESKGFKVSIDVPSGVDPDTGGAPGEYVNPDLIVTFHDLKPGLQRFSEKTVVKKIGIPKEAEIYVGPGDVVINIRKRDYRAKKGDNGRILIIGGSHTFSGAPTLSALAALRTGADLVYVASPEETARIIAGFSPDLISIKLKGRNISKENLEELRPWVDRADVVVIGPGMGMEPETVEASRVIVDYLKSLNKPAVIDADALKANAGRELYPNVVITPHAGEFKIFFGETVKESIRERVKQVIDAAKRCKCTVLLKGYVDVVSNGSEFRLNKTGNPALAIGGTGDTLTGIVATFMAQRIDPYTSAYMGVFVNSLAGSIAYQKLGEHLVATDIVDHIPEVLNNPVEAFKNKVYKRIIKD</sequence>
<comment type="similarity">
    <text evidence="4 19">In the C-terminal section; belongs to the NnrD/CARKD family.</text>
</comment>
<keyword evidence="11 18" id="KW-0413">Isomerase</keyword>
<evidence type="ECO:0000256" key="8">
    <source>
        <dbReference type="ARBA" id="ARBA00022857"/>
    </source>
</evidence>
<evidence type="ECO:0000256" key="2">
    <source>
        <dbReference type="ARBA" id="ARBA00000909"/>
    </source>
</evidence>
<feature type="binding site" evidence="18">
    <location>
        <begin position="126"/>
        <end position="132"/>
    </location>
    <ligand>
        <name>(6S)-NADPHX</name>
        <dbReference type="ChEBI" id="CHEBI:64076"/>
    </ligand>
</feature>
<feature type="binding site" evidence="18">
    <location>
        <position position="122"/>
    </location>
    <ligand>
        <name>K(+)</name>
        <dbReference type="ChEBI" id="CHEBI:29103"/>
    </ligand>
</feature>
<evidence type="ECO:0000256" key="14">
    <source>
        <dbReference type="ARBA" id="ARBA00025153"/>
    </source>
</evidence>
<evidence type="ECO:0000256" key="1">
    <source>
        <dbReference type="ARBA" id="ARBA00000013"/>
    </source>
</evidence>